<dbReference type="AlphaFoldDB" id="W9GR19"/>
<evidence type="ECO:0000256" key="1">
    <source>
        <dbReference type="ARBA" id="ARBA00010333"/>
    </source>
</evidence>
<evidence type="ECO:0000259" key="5">
    <source>
        <dbReference type="SMART" id="SM00062"/>
    </source>
</evidence>
<dbReference type="InterPro" id="IPR001638">
    <property type="entry name" value="Solute-binding_3/MltF_N"/>
</dbReference>
<dbReference type="PANTHER" id="PTHR30085">
    <property type="entry name" value="AMINO ACID ABC TRANSPORTER PERMEASE"/>
    <property type="match status" value="1"/>
</dbReference>
<sequence>MAFKTLSLALTVAATAATSMSMYTSASADQLDDIMARKELRCGTFADVPPFAAPDTKTREMVGFDVDLCGAIAKRWGVTPVITPLSVEARVPEVKLGRVDLTIANLAYTRGRAEQIQFSDPYYLAKEMLAVKASDPATSKADFKGKRLASTKGSTSEMSIKMNGSEPLTFQDTGSAFMAVQQNKARGIVANTMTITKLVNESKTKGVELKMIDEPMVFQPIGIGMRKDEPALLAKVNETLRAMDAADEINQAWNKWLGPDTEFKMTRTDKVVSLGELKFEAMP</sequence>
<feature type="domain" description="Solute-binding protein family 3/N-terminal" evidence="5">
    <location>
        <begin position="39"/>
        <end position="260"/>
    </location>
</feature>
<name>W9GR19_9PROT</name>
<evidence type="ECO:0000313" key="7">
    <source>
        <dbReference type="Proteomes" id="UP000019486"/>
    </source>
</evidence>
<gene>
    <name evidence="6" type="ORF">N825_29480</name>
</gene>
<dbReference type="PATRIC" id="fig|1385369.3.peg.6789"/>
<dbReference type="InterPro" id="IPR051455">
    <property type="entry name" value="Bact_solute-bind_prot3"/>
</dbReference>
<protein>
    <submittedName>
        <fullName evidence="6">ABC transporter</fullName>
    </submittedName>
</protein>
<evidence type="ECO:0000256" key="4">
    <source>
        <dbReference type="SAM" id="SignalP"/>
    </source>
</evidence>
<feature type="signal peptide" evidence="4">
    <location>
        <begin position="1"/>
        <end position="28"/>
    </location>
</feature>
<dbReference type="GO" id="GO:0006865">
    <property type="term" value="P:amino acid transport"/>
    <property type="evidence" value="ECO:0007669"/>
    <property type="project" value="TreeGrafter"/>
</dbReference>
<keyword evidence="7" id="KW-1185">Reference proteome</keyword>
<comment type="similarity">
    <text evidence="1">Belongs to the bacterial solute-binding protein 3 family.</text>
</comment>
<dbReference type="STRING" id="1385369.N825_29480"/>
<dbReference type="SMART" id="SM00062">
    <property type="entry name" value="PBPb"/>
    <property type="match status" value="1"/>
</dbReference>
<reference evidence="6 7" key="1">
    <citation type="submission" date="2013-08" db="EMBL/GenBank/DDBJ databases">
        <title>The genome sequence of Skermanella stibiiresistens.</title>
        <authorList>
            <person name="Zhu W."/>
            <person name="Wang G."/>
        </authorList>
    </citation>
    <scope>NUCLEOTIDE SEQUENCE [LARGE SCALE GENOMIC DNA]</scope>
    <source>
        <strain evidence="6 7">SB22</strain>
    </source>
</reference>
<keyword evidence="2" id="KW-0813">Transport</keyword>
<accession>W9GR19</accession>
<feature type="chain" id="PRO_5004921277" evidence="4">
    <location>
        <begin position="29"/>
        <end position="283"/>
    </location>
</feature>
<evidence type="ECO:0000256" key="3">
    <source>
        <dbReference type="ARBA" id="ARBA00022729"/>
    </source>
</evidence>
<dbReference type="Proteomes" id="UP000019486">
    <property type="component" value="Unassembled WGS sequence"/>
</dbReference>
<dbReference type="EMBL" id="AVFL01000050">
    <property type="protein sequence ID" value="EWY36189.1"/>
    <property type="molecule type" value="Genomic_DNA"/>
</dbReference>
<proteinExistence type="inferred from homology"/>
<evidence type="ECO:0000256" key="2">
    <source>
        <dbReference type="ARBA" id="ARBA00022448"/>
    </source>
</evidence>
<dbReference type="PANTHER" id="PTHR30085:SF6">
    <property type="entry name" value="ABC TRANSPORTER GLUTAMINE-BINDING PROTEIN GLNH"/>
    <property type="match status" value="1"/>
</dbReference>
<dbReference type="Gene3D" id="3.40.190.10">
    <property type="entry name" value="Periplasmic binding protein-like II"/>
    <property type="match status" value="2"/>
</dbReference>
<dbReference type="Pfam" id="PF00497">
    <property type="entry name" value="SBP_bac_3"/>
    <property type="match status" value="1"/>
</dbReference>
<keyword evidence="3 4" id="KW-0732">Signal</keyword>
<organism evidence="6 7">
    <name type="scientific">Skermanella stibiiresistens SB22</name>
    <dbReference type="NCBI Taxonomy" id="1385369"/>
    <lineage>
        <taxon>Bacteria</taxon>
        <taxon>Pseudomonadati</taxon>
        <taxon>Pseudomonadota</taxon>
        <taxon>Alphaproteobacteria</taxon>
        <taxon>Rhodospirillales</taxon>
        <taxon>Azospirillaceae</taxon>
        <taxon>Skermanella</taxon>
    </lineage>
</organism>
<dbReference type="CDD" id="cd13689">
    <property type="entry name" value="PBP2_BsGlnH"/>
    <property type="match status" value="1"/>
</dbReference>
<dbReference type="OrthoDB" id="6192933at2"/>
<dbReference type="SUPFAM" id="SSF53850">
    <property type="entry name" value="Periplasmic binding protein-like II"/>
    <property type="match status" value="1"/>
</dbReference>
<dbReference type="GO" id="GO:0005576">
    <property type="term" value="C:extracellular region"/>
    <property type="evidence" value="ECO:0007669"/>
    <property type="project" value="TreeGrafter"/>
</dbReference>
<comment type="caution">
    <text evidence="6">The sequence shown here is derived from an EMBL/GenBank/DDBJ whole genome shotgun (WGS) entry which is preliminary data.</text>
</comment>
<dbReference type="RefSeq" id="WP_037461177.1">
    <property type="nucleotide sequence ID" value="NZ_AVFL01000050.1"/>
</dbReference>
<dbReference type="GO" id="GO:0030288">
    <property type="term" value="C:outer membrane-bounded periplasmic space"/>
    <property type="evidence" value="ECO:0007669"/>
    <property type="project" value="TreeGrafter"/>
</dbReference>
<evidence type="ECO:0000313" key="6">
    <source>
        <dbReference type="EMBL" id="EWY36189.1"/>
    </source>
</evidence>